<dbReference type="InterPro" id="IPR000742">
    <property type="entry name" value="EGF"/>
</dbReference>
<dbReference type="Pfam" id="PF07645">
    <property type="entry name" value="EGF_CA"/>
    <property type="match status" value="1"/>
</dbReference>
<keyword evidence="2" id="KW-1015">Disulfide bond</keyword>
<dbReference type="InterPro" id="IPR049883">
    <property type="entry name" value="NOTCH1_EGF-like"/>
</dbReference>
<accession>A0A9J7KKG5</accession>
<dbReference type="SUPFAM" id="SSF49899">
    <property type="entry name" value="Concanavalin A-like lectins/glucanases"/>
    <property type="match status" value="1"/>
</dbReference>
<gene>
    <name evidence="6" type="primary">LOC118407521</name>
</gene>
<dbReference type="AlphaFoldDB" id="A0A9J7KKG5"/>
<dbReference type="SUPFAM" id="SSF49723">
    <property type="entry name" value="Lipase/lipooxygenase domain (PLAT/LH2 domain)"/>
    <property type="match status" value="1"/>
</dbReference>
<dbReference type="PROSITE" id="PS00010">
    <property type="entry name" value="ASX_HYDROXYL"/>
    <property type="match status" value="1"/>
</dbReference>
<dbReference type="InterPro" id="IPR001881">
    <property type="entry name" value="EGF-like_Ca-bd_dom"/>
</dbReference>
<dbReference type="InterPro" id="IPR036392">
    <property type="entry name" value="PLAT/LH2_dom_sf"/>
</dbReference>
<feature type="domain" description="EGF-like" evidence="4">
    <location>
        <begin position="278"/>
        <end position="323"/>
    </location>
</feature>
<dbReference type="PROSITE" id="PS50026">
    <property type="entry name" value="EGF_3"/>
    <property type="match status" value="1"/>
</dbReference>
<dbReference type="Proteomes" id="UP000001554">
    <property type="component" value="Unplaced"/>
</dbReference>
<reference evidence="6" key="1">
    <citation type="submission" date="2025-08" db="UniProtKB">
        <authorList>
            <consortium name="RefSeq"/>
        </authorList>
    </citation>
    <scope>IDENTIFICATION</scope>
    <source>
        <strain evidence="6">S238N-H82</strain>
        <tissue evidence="6">Testes</tissue>
    </source>
</reference>
<dbReference type="GO" id="GO:0005509">
    <property type="term" value="F:calcium ion binding"/>
    <property type="evidence" value="ECO:0007669"/>
    <property type="project" value="InterPro"/>
</dbReference>
<evidence type="ECO:0000256" key="1">
    <source>
        <dbReference type="ARBA" id="ARBA00022536"/>
    </source>
</evidence>
<keyword evidence="5" id="KW-1185">Reference proteome</keyword>
<evidence type="ECO:0000313" key="5">
    <source>
        <dbReference type="Proteomes" id="UP000001554"/>
    </source>
</evidence>
<keyword evidence="1 3" id="KW-0245">EGF-like domain</keyword>
<dbReference type="SUPFAM" id="SSF57196">
    <property type="entry name" value="EGF/Laminin"/>
    <property type="match status" value="1"/>
</dbReference>
<sequence>MNLPLEDDLNANFDAHLQNRNFSPGLPQGLGIEALWSNGVRVREKRIGVTEVASQYPVRVAVRERDGRYFSGRIACLQLYNYAMTKEQIVAVRNVCNACLHPSIVTTVKIRTSGVDFSGTGARITLRLNTKRSDGSTGSFACGFDCGGSKCERGSVDTVSCNDLDGVLVSVYLRNNGGGSNPNWRPDWVKVTYGSDRYEISFGLFINVGSSATRYVSAGSCTQPSDPSNGYYSGGTSHNSVGYSQCYPGYELTSSSDRSYFCFGGYRYPKYPSVTCSDINECDQHFGKGPCDRINGICHNSIGSYSCDCKDGYYLDVDMHSCKGNDIYSVEVLKKMSPFL</sequence>
<dbReference type="PROSITE" id="PS01186">
    <property type="entry name" value="EGF_2"/>
    <property type="match status" value="1"/>
</dbReference>
<comment type="caution">
    <text evidence="3">Lacks conserved residue(s) required for the propagation of feature annotation.</text>
</comment>
<dbReference type="RefSeq" id="XP_035663893.1">
    <property type="nucleotide sequence ID" value="XM_035808000.1"/>
</dbReference>
<dbReference type="PANTHER" id="PTHR47635">
    <property type="entry name" value="CUB DOMAIN-CONTAINING PROTEIN"/>
    <property type="match status" value="1"/>
</dbReference>
<dbReference type="SMART" id="SM00179">
    <property type="entry name" value="EGF_CA"/>
    <property type="match status" value="1"/>
</dbReference>
<evidence type="ECO:0000256" key="2">
    <source>
        <dbReference type="ARBA" id="ARBA00023157"/>
    </source>
</evidence>
<evidence type="ECO:0000256" key="3">
    <source>
        <dbReference type="PROSITE-ProRule" id="PRU00076"/>
    </source>
</evidence>
<evidence type="ECO:0000259" key="4">
    <source>
        <dbReference type="PROSITE" id="PS50026"/>
    </source>
</evidence>
<dbReference type="Gene3D" id="2.60.60.20">
    <property type="entry name" value="PLAT/LH2 domain"/>
    <property type="match status" value="1"/>
</dbReference>
<dbReference type="GeneID" id="118407521"/>
<dbReference type="InterPro" id="IPR000152">
    <property type="entry name" value="EGF-type_Asp/Asn_hydroxyl_site"/>
</dbReference>
<dbReference type="Gene3D" id="2.10.25.10">
    <property type="entry name" value="Laminin"/>
    <property type="match status" value="1"/>
</dbReference>
<dbReference type="InterPro" id="IPR018097">
    <property type="entry name" value="EGF_Ca-bd_CS"/>
</dbReference>
<protein>
    <submittedName>
        <fullName evidence="6">Uncharacterized protein LOC118407521</fullName>
    </submittedName>
</protein>
<dbReference type="SMART" id="SM00181">
    <property type="entry name" value="EGF"/>
    <property type="match status" value="1"/>
</dbReference>
<name>A0A9J7KKG5_BRAFL</name>
<dbReference type="KEGG" id="bfo:118407521"/>
<dbReference type="OrthoDB" id="5985519at2759"/>
<organism evidence="5 6">
    <name type="scientific">Branchiostoma floridae</name>
    <name type="common">Florida lancelet</name>
    <name type="synonym">Amphioxus</name>
    <dbReference type="NCBI Taxonomy" id="7739"/>
    <lineage>
        <taxon>Eukaryota</taxon>
        <taxon>Metazoa</taxon>
        <taxon>Chordata</taxon>
        <taxon>Cephalochordata</taxon>
        <taxon>Leptocardii</taxon>
        <taxon>Amphioxiformes</taxon>
        <taxon>Branchiostomatidae</taxon>
        <taxon>Branchiostoma</taxon>
    </lineage>
</organism>
<proteinExistence type="predicted"/>
<dbReference type="InterPro" id="IPR013320">
    <property type="entry name" value="ConA-like_dom_sf"/>
</dbReference>
<dbReference type="CDD" id="cd00054">
    <property type="entry name" value="EGF_CA"/>
    <property type="match status" value="1"/>
</dbReference>
<dbReference type="PANTHER" id="PTHR47635:SF2">
    <property type="entry name" value="LAMG-LIKE JELLYROLL FOLD DOMAIN-CONTAINING PROTEIN"/>
    <property type="match status" value="1"/>
</dbReference>
<dbReference type="PROSITE" id="PS01187">
    <property type="entry name" value="EGF_CA"/>
    <property type="match status" value="1"/>
</dbReference>
<evidence type="ECO:0000313" key="6">
    <source>
        <dbReference type="RefSeq" id="XP_035663893.1"/>
    </source>
</evidence>